<dbReference type="Pfam" id="PF01636">
    <property type="entry name" value="APH"/>
    <property type="match status" value="1"/>
</dbReference>
<dbReference type="SUPFAM" id="SSF56112">
    <property type="entry name" value="Protein kinase-like (PK-like)"/>
    <property type="match status" value="1"/>
</dbReference>
<proteinExistence type="predicted"/>
<feature type="domain" description="Aminoglycoside phosphotransferase" evidence="1">
    <location>
        <begin position="51"/>
        <end position="261"/>
    </location>
</feature>
<dbReference type="EMBL" id="FOFA01000002">
    <property type="protein sequence ID" value="SEQ06281.1"/>
    <property type="molecule type" value="Genomic_DNA"/>
</dbReference>
<keyword evidence="2" id="KW-0808">Transferase</keyword>
<dbReference type="Gene3D" id="3.30.200.20">
    <property type="entry name" value="Phosphorylase Kinase, domain 1"/>
    <property type="match status" value="1"/>
</dbReference>
<organism evidence="2 3">
    <name type="scientific">Microlunatus flavus</name>
    <dbReference type="NCBI Taxonomy" id="1036181"/>
    <lineage>
        <taxon>Bacteria</taxon>
        <taxon>Bacillati</taxon>
        <taxon>Actinomycetota</taxon>
        <taxon>Actinomycetes</taxon>
        <taxon>Propionibacteriales</taxon>
        <taxon>Propionibacteriaceae</taxon>
        <taxon>Microlunatus</taxon>
    </lineage>
</organism>
<dbReference type="InterPro" id="IPR011009">
    <property type="entry name" value="Kinase-like_dom_sf"/>
</dbReference>
<dbReference type="Gene3D" id="3.90.1200.10">
    <property type="match status" value="1"/>
</dbReference>
<dbReference type="Proteomes" id="UP000198504">
    <property type="component" value="Unassembled WGS sequence"/>
</dbReference>
<evidence type="ECO:0000313" key="2">
    <source>
        <dbReference type="EMBL" id="SEQ06281.1"/>
    </source>
</evidence>
<keyword evidence="3" id="KW-1185">Reference proteome</keyword>
<protein>
    <submittedName>
        <fullName evidence="2">Phosphotransferase enzyme family protein</fullName>
    </submittedName>
</protein>
<reference evidence="3" key="1">
    <citation type="submission" date="2016-10" db="EMBL/GenBank/DDBJ databases">
        <authorList>
            <person name="Varghese N."/>
            <person name="Submissions S."/>
        </authorList>
    </citation>
    <scope>NUCLEOTIDE SEQUENCE [LARGE SCALE GENOMIC DNA]</scope>
    <source>
        <strain evidence="3">CGMCC 4.6856</strain>
    </source>
</reference>
<evidence type="ECO:0000259" key="1">
    <source>
        <dbReference type="Pfam" id="PF01636"/>
    </source>
</evidence>
<sequence>MVEVAEAAGVRVAWSDLPASVRAGVEAVLGSPVVEAVTQPGGFSPGSADRVRTADGGRAFVKAVSATANPRSPGLHRQEAAVTVALPRTAPVPTLLGVHDDGTWVALVLADVDGRHPALPWRTDELEAVRRAYEEVATVPLTGALAALPGTGEQLAEDFAGWRRLLAEPDADLDPWAAAHLHRLAATAARAAGVVVGDQLVHGDARADNLLVRPDGTVAVVDWPWASRGAGWFDLVCVLVNVACYDAEAPVEALVADWLPDVPAEDVDAVLAGLAGYFVDVARRPDPPGLPTVRAFQRAQGGAVLAWLRQRWGA</sequence>
<dbReference type="AlphaFoldDB" id="A0A1H9CYR5"/>
<accession>A0A1H9CYR5</accession>
<evidence type="ECO:0000313" key="3">
    <source>
        <dbReference type="Proteomes" id="UP000198504"/>
    </source>
</evidence>
<dbReference type="InterPro" id="IPR002575">
    <property type="entry name" value="Aminoglycoside_PTrfase"/>
</dbReference>
<name>A0A1H9CYR5_9ACTN</name>
<dbReference type="GO" id="GO:0016740">
    <property type="term" value="F:transferase activity"/>
    <property type="evidence" value="ECO:0007669"/>
    <property type="project" value="UniProtKB-KW"/>
</dbReference>
<dbReference type="STRING" id="1036181.SAMN05421756_102374"/>
<gene>
    <name evidence="2" type="ORF">SAMN05421756_102374</name>
</gene>